<name>A0AAD2DWX8_9LAMI</name>
<keyword evidence="2" id="KW-1185">Reference proteome</keyword>
<dbReference type="InterPro" id="IPR044668">
    <property type="entry name" value="PuuD-like"/>
</dbReference>
<dbReference type="PANTHER" id="PTHR43235">
    <property type="entry name" value="GLUTAMINE AMIDOTRANSFERASE PB2B2.05-RELATED"/>
    <property type="match status" value="1"/>
</dbReference>
<gene>
    <name evidence="1" type="ORF">FPE_LOCUS14346</name>
</gene>
<dbReference type="GO" id="GO:0005829">
    <property type="term" value="C:cytosol"/>
    <property type="evidence" value="ECO:0007669"/>
    <property type="project" value="TreeGrafter"/>
</dbReference>
<proteinExistence type="predicted"/>
<reference evidence="1" key="1">
    <citation type="submission" date="2023-05" db="EMBL/GenBank/DDBJ databases">
        <authorList>
            <person name="Huff M."/>
        </authorList>
    </citation>
    <scope>NUCLEOTIDE SEQUENCE</scope>
</reference>
<dbReference type="PANTHER" id="PTHR43235:SF1">
    <property type="entry name" value="GLUTAMINE AMIDOTRANSFERASE PB2B2.05-RELATED"/>
    <property type="match status" value="1"/>
</dbReference>
<protein>
    <submittedName>
        <fullName evidence="1">Uncharacterized protein</fullName>
    </submittedName>
</protein>
<evidence type="ECO:0000313" key="1">
    <source>
        <dbReference type="EMBL" id="CAI9766916.1"/>
    </source>
</evidence>
<dbReference type="GO" id="GO:0016811">
    <property type="term" value="F:hydrolase activity, acting on carbon-nitrogen (but not peptide) bonds, in linear amides"/>
    <property type="evidence" value="ECO:0007669"/>
    <property type="project" value="InterPro"/>
</dbReference>
<accession>A0AAD2DWX8</accession>
<sequence>MDYDNYDGHRHLVTLIENTPLHQWFKDSLEDEKMKILVNSYHRQEEFAEAVIAYGKKLNGLTKVTKSLNLNQEMENMRKIIIRSFSIARNIYEHGRNSSKESELEPGVEFL</sequence>
<evidence type="ECO:0000313" key="2">
    <source>
        <dbReference type="Proteomes" id="UP000834106"/>
    </source>
</evidence>
<dbReference type="Proteomes" id="UP000834106">
    <property type="component" value="Chromosome 8"/>
</dbReference>
<dbReference type="AlphaFoldDB" id="A0AAD2DWX8"/>
<dbReference type="EMBL" id="OU503043">
    <property type="protein sequence ID" value="CAI9766916.1"/>
    <property type="molecule type" value="Genomic_DNA"/>
</dbReference>
<organism evidence="1 2">
    <name type="scientific">Fraxinus pennsylvanica</name>
    <dbReference type="NCBI Taxonomy" id="56036"/>
    <lineage>
        <taxon>Eukaryota</taxon>
        <taxon>Viridiplantae</taxon>
        <taxon>Streptophyta</taxon>
        <taxon>Embryophyta</taxon>
        <taxon>Tracheophyta</taxon>
        <taxon>Spermatophyta</taxon>
        <taxon>Magnoliopsida</taxon>
        <taxon>eudicotyledons</taxon>
        <taxon>Gunneridae</taxon>
        <taxon>Pentapetalae</taxon>
        <taxon>asterids</taxon>
        <taxon>lamiids</taxon>
        <taxon>Lamiales</taxon>
        <taxon>Oleaceae</taxon>
        <taxon>Oleeae</taxon>
        <taxon>Fraxinus</taxon>
    </lineage>
</organism>